<accession>A0A6M1XW68</accession>
<dbReference type="Pfam" id="PF03837">
    <property type="entry name" value="RecT"/>
    <property type="match status" value="1"/>
</dbReference>
<reference evidence="1 2" key="1">
    <citation type="submission" date="2020-02" db="EMBL/GenBank/DDBJ databases">
        <title>Detection of Heterogeneous Vancomycin Intermediate Resistance in Methicillin Resistant Staphylococcus aureus Isolates from Latin-America.</title>
        <authorList>
            <person name="Castro-Cardozo B."/>
            <person name="Berrio M."/>
            <person name="Vargas M.L."/>
            <person name="Carvajal L.P."/>
            <person name="Millan L.V."/>
            <person name="Rios R."/>
            <person name="Hernandez A."/>
            <person name="Rincon S.L."/>
            <person name="Cubides P."/>
            <person name="Forero E."/>
            <person name="Dinh A."/>
            <person name="Seas C."/>
            <person name="Munita J.M."/>
            <person name="Arias C.A."/>
            <person name="Reyes J."/>
            <person name="Diaz L."/>
        </authorList>
    </citation>
    <scope>NUCLEOTIDE SEQUENCE [LARGE SCALE GENOMIC DNA]</scope>
    <source>
        <strain evidence="1 2">UG255</strain>
    </source>
</reference>
<dbReference type="AlphaFoldDB" id="A0A6M1XW68"/>
<evidence type="ECO:0000313" key="1">
    <source>
        <dbReference type="EMBL" id="NGW69072.1"/>
    </source>
</evidence>
<dbReference type="GO" id="GO:0003677">
    <property type="term" value="F:DNA binding"/>
    <property type="evidence" value="ECO:0007669"/>
    <property type="project" value="InterPro"/>
</dbReference>
<protein>
    <submittedName>
        <fullName evidence="1">Recombinase RecT</fullName>
    </submittedName>
</protein>
<sequence>YSPSNAMKQAWLQISQDNKLMSCNDTSKANALLDMVTQGLNPAKNQCYFIPYGNKMQLQRSYHGNVMMLKRDAGAQDVVAQVIYKGDTFKQEMGETGRIKAIKHEQDFFNIDKENIIGAYCTIVFNDGRDNYI</sequence>
<feature type="non-terminal residue" evidence="1">
    <location>
        <position position="1"/>
    </location>
</feature>
<proteinExistence type="predicted"/>
<dbReference type="EMBL" id="JAALTR010000472">
    <property type="protein sequence ID" value="NGW69072.1"/>
    <property type="molecule type" value="Genomic_DNA"/>
</dbReference>
<comment type="caution">
    <text evidence="1">The sequence shown here is derived from an EMBL/GenBank/DDBJ whole genome shotgun (WGS) entry which is preliminary data.</text>
</comment>
<feature type="non-terminal residue" evidence="1">
    <location>
        <position position="133"/>
    </location>
</feature>
<gene>
    <name evidence="1" type="ORF">G6Y24_16645</name>
</gene>
<evidence type="ECO:0000313" key="2">
    <source>
        <dbReference type="Proteomes" id="UP000473113"/>
    </source>
</evidence>
<dbReference type="InterPro" id="IPR018330">
    <property type="entry name" value="RecT_fam"/>
</dbReference>
<name>A0A6M1XW68_STAAU</name>
<dbReference type="GO" id="GO:0006259">
    <property type="term" value="P:DNA metabolic process"/>
    <property type="evidence" value="ECO:0007669"/>
    <property type="project" value="InterPro"/>
</dbReference>
<organism evidence="1 2">
    <name type="scientific">Staphylococcus aureus</name>
    <dbReference type="NCBI Taxonomy" id="1280"/>
    <lineage>
        <taxon>Bacteria</taxon>
        <taxon>Bacillati</taxon>
        <taxon>Bacillota</taxon>
        <taxon>Bacilli</taxon>
        <taxon>Bacillales</taxon>
        <taxon>Staphylococcaceae</taxon>
        <taxon>Staphylococcus</taxon>
    </lineage>
</organism>
<dbReference type="Proteomes" id="UP000473113">
    <property type="component" value="Unassembled WGS sequence"/>
</dbReference>